<gene>
    <name evidence="1" type="ORF">ABS311_04940</name>
</gene>
<organism evidence="1 2">
    <name type="scientific">Catenovulum sediminis</name>
    <dbReference type="NCBI Taxonomy" id="1740262"/>
    <lineage>
        <taxon>Bacteria</taxon>
        <taxon>Pseudomonadati</taxon>
        <taxon>Pseudomonadota</taxon>
        <taxon>Gammaproteobacteria</taxon>
        <taxon>Alteromonadales</taxon>
        <taxon>Alteromonadaceae</taxon>
        <taxon>Catenovulum</taxon>
    </lineage>
</organism>
<dbReference type="PANTHER" id="PTHR43861:SF1">
    <property type="entry name" value="TRANS-ACONITATE 2-METHYLTRANSFERASE"/>
    <property type="match status" value="1"/>
</dbReference>
<accession>A0ABV1RE69</accession>
<dbReference type="InterPro" id="IPR029063">
    <property type="entry name" value="SAM-dependent_MTases_sf"/>
</dbReference>
<keyword evidence="1" id="KW-0489">Methyltransferase</keyword>
<name>A0ABV1RE69_9ALTE</name>
<dbReference type="SUPFAM" id="SSF53335">
    <property type="entry name" value="S-adenosyl-L-methionine-dependent methyltransferases"/>
    <property type="match status" value="1"/>
</dbReference>
<dbReference type="Gene3D" id="3.40.50.150">
    <property type="entry name" value="Vaccinia Virus protein VP39"/>
    <property type="match status" value="1"/>
</dbReference>
<protein>
    <submittedName>
        <fullName evidence="1">Class I SAM-dependent methyltransferase</fullName>
        <ecNumber evidence="1">2.1.1.-</ecNumber>
    </submittedName>
</protein>
<evidence type="ECO:0000313" key="2">
    <source>
        <dbReference type="Proteomes" id="UP001467690"/>
    </source>
</evidence>
<reference evidence="1 2" key="1">
    <citation type="submission" date="2024-06" db="EMBL/GenBank/DDBJ databases">
        <authorList>
            <person name="Chen R.Y."/>
        </authorList>
    </citation>
    <scope>NUCLEOTIDE SEQUENCE [LARGE SCALE GENOMIC DNA]</scope>
    <source>
        <strain evidence="1 2">D2</strain>
    </source>
</reference>
<dbReference type="EC" id="2.1.1.-" evidence="1"/>
<comment type="caution">
    <text evidence="1">The sequence shown here is derived from an EMBL/GenBank/DDBJ whole genome shotgun (WGS) entry which is preliminary data.</text>
</comment>
<dbReference type="PANTHER" id="PTHR43861">
    <property type="entry name" value="TRANS-ACONITATE 2-METHYLTRANSFERASE-RELATED"/>
    <property type="match status" value="1"/>
</dbReference>
<evidence type="ECO:0000313" key="1">
    <source>
        <dbReference type="EMBL" id="MER2491224.1"/>
    </source>
</evidence>
<dbReference type="GO" id="GO:0032259">
    <property type="term" value="P:methylation"/>
    <property type="evidence" value="ECO:0007669"/>
    <property type="project" value="UniProtKB-KW"/>
</dbReference>
<dbReference type="Pfam" id="PF13489">
    <property type="entry name" value="Methyltransf_23"/>
    <property type="match status" value="1"/>
</dbReference>
<dbReference type="Proteomes" id="UP001467690">
    <property type="component" value="Unassembled WGS sequence"/>
</dbReference>
<dbReference type="CDD" id="cd02440">
    <property type="entry name" value="AdoMet_MTases"/>
    <property type="match status" value="1"/>
</dbReference>
<dbReference type="RefSeq" id="WP_350400891.1">
    <property type="nucleotide sequence ID" value="NZ_JBELOE010000093.1"/>
</dbReference>
<keyword evidence="1" id="KW-0808">Transferase</keyword>
<dbReference type="GO" id="GO:0008168">
    <property type="term" value="F:methyltransferase activity"/>
    <property type="evidence" value="ECO:0007669"/>
    <property type="project" value="UniProtKB-KW"/>
</dbReference>
<proteinExistence type="predicted"/>
<keyword evidence="2" id="KW-1185">Reference proteome</keyword>
<sequence length="198" mass="22293">MFSKTTDYYNNNAREFYNSTVLVDLSALYSEFLPLIKSAGVILDAGCGSGRDAFYFKQQGYLVEAFDASEQLAAIATEHLQQPVETKTFQQLCAQNTYHGIWCCASLLHVAKAELPLIFAKLAAALKNNGVMYVSFKYGETERVDNGRNFTDLTEYSLAKLISQQPDLVMIKHWQSADQRPNRSSEIWLNALIQKVDV</sequence>
<dbReference type="EMBL" id="JBELOE010000093">
    <property type="protein sequence ID" value="MER2491224.1"/>
    <property type="molecule type" value="Genomic_DNA"/>
</dbReference>